<sequence>MDYQRDIQQFFKSSTPHRLSYRPDIDGLRAVAVCLVVLFHAWPNWLRSGFIGVDVFFVISGFLITSIILDDLERGSFSIREFYVRRIRRIFPALITVVAATLLFGWYVLLHHEFAQLGKHITAAATFLSNLVLWNESGYFDNDHTTKPLLHLWSLGVEEQFYLVWPVMLALCYRRRGGILAFLAITLGASFLYGLYATYNAPAEAYYSPVTRFWELASGGMVAYLLSGREQPMPARALLSAGGILLLALGCVFINGQTAFPGAWALLPVAGTSALIMAGNEGWINRHLLGNPLMARIGLVSYPFYLWHWPLLSFGYIIEGEKPSAQAKAVLVLASFVLAVLTWRLIERPIQKSPKRVRAIKALVTAMICFGVAGALANSGLLRERIPGNGTDKYLRALNDLGFPQPAMKSLRYHGSLFHTLAGNGEGTTVLVGDSVMEQYAPLVAEGLRTSRFDRKSVIFATAGGCPPIRGAVRLPKIRFPTCTQTVIDAYDLAASPEVDTVVIAAAWYGYFTPYQDEVEMPVGDKLEQFPSKPAHEAAYASMLQAIRQLRQQGKRVYLVLQPPTGDKFDPRSMITGSRFDEMMPRTDMPPFLVSEFRQVNAEPIARLREIAHQTGAIVIDPVDYLCKDGTCPVVNTIGEPIYTDPVHMRPYFVRTVRYLDDALSSQVKPPSRQRQ</sequence>
<dbReference type="PANTHER" id="PTHR23028:SF53">
    <property type="entry name" value="ACYL_TRANSF_3 DOMAIN-CONTAINING PROTEIN"/>
    <property type="match status" value="1"/>
</dbReference>
<feature type="transmembrane region" description="Helical" evidence="1">
    <location>
        <begin position="329"/>
        <end position="346"/>
    </location>
</feature>
<name>A0ABT2DB03_9BURK</name>
<keyword evidence="1" id="KW-1133">Transmembrane helix</keyword>
<dbReference type="SUPFAM" id="SSF52266">
    <property type="entry name" value="SGNH hydrolase"/>
    <property type="match status" value="1"/>
</dbReference>
<dbReference type="Proteomes" id="UP001206126">
    <property type="component" value="Unassembled WGS sequence"/>
</dbReference>
<evidence type="ECO:0000256" key="1">
    <source>
        <dbReference type="SAM" id="Phobius"/>
    </source>
</evidence>
<dbReference type="Pfam" id="PF01757">
    <property type="entry name" value="Acyl_transf_3"/>
    <property type="match status" value="1"/>
</dbReference>
<feature type="transmembrane region" description="Helical" evidence="1">
    <location>
        <begin position="90"/>
        <end position="109"/>
    </location>
</feature>
<keyword evidence="1" id="KW-0472">Membrane</keyword>
<keyword evidence="4" id="KW-0808">Transferase</keyword>
<evidence type="ECO:0000259" key="3">
    <source>
        <dbReference type="Pfam" id="PF19040"/>
    </source>
</evidence>
<feature type="domain" description="Acyltransferase 3" evidence="2">
    <location>
        <begin position="24"/>
        <end position="339"/>
    </location>
</feature>
<evidence type="ECO:0000313" key="5">
    <source>
        <dbReference type="Proteomes" id="UP001206126"/>
    </source>
</evidence>
<dbReference type="InterPro" id="IPR050879">
    <property type="entry name" value="Acyltransferase_3"/>
</dbReference>
<feature type="transmembrane region" description="Helical" evidence="1">
    <location>
        <begin position="238"/>
        <end position="256"/>
    </location>
</feature>
<feature type="transmembrane region" description="Helical" evidence="1">
    <location>
        <begin position="150"/>
        <end position="172"/>
    </location>
</feature>
<feature type="transmembrane region" description="Helical" evidence="1">
    <location>
        <begin position="262"/>
        <end position="279"/>
    </location>
</feature>
<dbReference type="Pfam" id="PF19040">
    <property type="entry name" value="SGNH"/>
    <property type="match status" value="1"/>
</dbReference>
<dbReference type="InterPro" id="IPR043968">
    <property type="entry name" value="SGNH"/>
</dbReference>
<feature type="transmembrane region" description="Helical" evidence="1">
    <location>
        <begin position="358"/>
        <end position="377"/>
    </location>
</feature>
<keyword evidence="5" id="KW-1185">Reference proteome</keyword>
<comment type="caution">
    <text evidence="4">The sequence shown here is derived from an EMBL/GenBank/DDBJ whole genome shotgun (WGS) entry which is preliminary data.</text>
</comment>
<gene>
    <name evidence="4" type="ORF">NX774_11220</name>
</gene>
<feature type="transmembrane region" description="Helical" evidence="1">
    <location>
        <begin position="27"/>
        <end position="43"/>
    </location>
</feature>
<feature type="domain" description="SGNH" evidence="3">
    <location>
        <begin position="428"/>
        <end position="658"/>
    </location>
</feature>
<feature type="transmembrane region" description="Helical" evidence="1">
    <location>
        <begin position="179"/>
        <end position="199"/>
    </location>
</feature>
<feature type="transmembrane region" description="Helical" evidence="1">
    <location>
        <begin position="299"/>
        <end position="317"/>
    </location>
</feature>
<evidence type="ECO:0000259" key="2">
    <source>
        <dbReference type="Pfam" id="PF01757"/>
    </source>
</evidence>
<proteinExistence type="predicted"/>
<keyword evidence="1" id="KW-0812">Transmembrane</keyword>
<reference evidence="4 5" key="1">
    <citation type="submission" date="2022-08" db="EMBL/GenBank/DDBJ databases">
        <title>Reclassification of Massilia species as members of the genera Telluria, Duganella, Pseudoduganella, Mokoshia gen. nov. and Zemynaea gen. nov. using orthogonal and non-orthogonal genome-based approaches.</title>
        <authorList>
            <person name="Bowman J.P."/>
        </authorList>
    </citation>
    <scope>NUCLEOTIDE SEQUENCE [LARGE SCALE GENOMIC DNA]</scope>
    <source>
        <strain evidence="4 5">JCM 31605</strain>
    </source>
</reference>
<evidence type="ECO:0000313" key="4">
    <source>
        <dbReference type="EMBL" id="MCS0808490.1"/>
    </source>
</evidence>
<feature type="transmembrane region" description="Helical" evidence="1">
    <location>
        <begin position="49"/>
        <end position="69"/>
    </location>
</feature>
<accession>A0ABT2DB03</accession>
<feature type="transmembrane region" description="Helical" evidence="1">
    <location>
        <begin position="205"/>
        <end position="226"/>
    </location>
</feature>
<protein>
    <submittedName>
        <fullName evidence="4">Acyltransferase</fullName>
    </submittedName>
</protein>
<dbReference type="RefSeq" id="WP_258822259.1">
    <property type="nucleotide sequence ID" value="NZ_JANUHB010000002.1"/>
</dbReference>
<organism evidence="4 5">
    <name type="scientific">Massilia agilis</name>
    <dbReference type="NCBI Taxonomy" id="1811226"/>
    <lineage>
        <taxon>Bacteria</taxon>
        <taxon>Pseudomonadati</taxon>
        <taxon>Pseudomonadota</taxon>
        <taxon>Betaproteobacteria</taxon>
        <taxon>Burkholderiales</taxon>
        <taxon>Oxalobacteraceae</taxon>
        <taxon>Telluria group</taxon>
        <taxon>Massilia</taxon>
    </lineage>
</organism>
<dbReference type="GO" id="GO:0016746">
    <property type="term" value="F:acyltransferase activity"/>
    <property type="evidence" value="ECO:0007669"/>
    <property type="project" value="UniProtKB-KW"/>
</dbReference>
<dbReference type="PANTHER" id="PTHR23028">
    <property type="entry name" value="ACETYLTRANSFERASE"/>
    <property type="match status" value="1"/>
</dbReference>
<dbReference type="InterPro" id="IPR002656">
    <property type="entry name" value="Acyl_transf_3_dom"/>
</dbReference>
<dbReference type="EMBL" id="JANUHB010000002">
    <property type="protein sequence ID" value="MCS0808490.1"/>
    <property type="molecule type" value="Genomic_DNA"/>
</dbReference>
<keyword evidence="4" id="KW-0012">Acyltransferase</keyword>